<keyword evidence="1" id="KW-1133">Transmembrane helix</keyword>
<dbReference type="Proteomes" id="UP000469890">
    <property type="component" value="Unassembled WGS sequence"/>
</dbReference>
<evidence type="ECO:0000313" key="3">
    <source>
        <dbReference type="Proteomes" id="UP000469890"/>
    </source>
</evidence>
<keyword evidence="1" id="KW-0472">Membrane</keyword>
<name>A0A8H4B9I8_MUCCL</name>
<gene>
    <name evidence="2" type="ORF">FB192DRAFT_1168654</name>
</gene>
<dbReference type="EMBL" id="JAAECE010000008">
    <property type="protein sequence ID" value="KAF1798150.1"/>
    <property type="molecule type" value="Genomic_DNA"/>
</dbReference>
<accession>A0A8H4B9I8</accession>
<evidence type="ECO:0000313" key="2">
    <source>
        <dbReference type="EMBL" id="KAF1798150.1"/>
    </source>
</evidence>
<proteinExistence type="predicted"/>
<dbReference type="AlphaFoldDB" id="A0A8H4B9I8"/>
<evidence type="ECO:0000256" key="1">
    <source>
        <dbReference type="SAM" id="Phobius"/>
    </source>
</evidence>
<reference evidence="2 3" key="1">
    <citation type="submission" date="2019-09" db="EMBL/GenBank/DDBJ databases">
        <authorList>
            <consortium name="DOE Joint Genome Institute"/>
            <person name="Mondo S.J."/>
            <person name="Navarro-Mendoza M.I."/>
            <person name="Perez-Arques C."/>
            <person name="Panchal S."/>
            <person name="Nicolas F.E."/>
            <person name="Ganguly P."/>
            <person name="Pangilinan J."/>
            <person name="Grigoriev I."/>
            <person name="Heitman J."/>
            <person name="Sanya K."/>
            <person name="Garre V."/>
        </authorList>
    </citation>
    <scope>NUCLEOTIDE SEQUENCE [LARGE SCALE GENOMIC DNA]</scope>
    <source>
        <strain evidence="2 3">MU402</strain>
    </source>
</reference>
<sequence length="248" mass="28037">MSSVQLMSHPSIVLPRLIGFLGAHASSNPATPPDHSSQPFDLFFPGIRLFACNQQNSPWSLLFRAMDRIPLDFPSTVVSAAASFELSKSYVKLPASIAYTLHHTLNHCLRPKLPREITDNRNLVRSFLRLVRQDQIQLAPFFHSSKISSLSPTSRVRQHRLSTRSYRRLCSLPPKPFPSLPSFALLTFVPLLIFVSLLLHRDLSAYPTDPLSSMIRHLPPTMLRKSVSTNRSLSWQLAFYTHLLLSSL</sequence>
<keyword evidence="1" id="KW-0812">Transmembrane</keyword>
<comment type="caution">
    <text evidence="2">The sequence shown here is derived from an EMBL/GenBank/DDBJ whole genome shotgun (WGS) entry which is preliminary data.</text>
</comment>
<protein>
    <submittedName>
        <fullName evidence="2">Uncharacterized protein</fullName>
    </submittedName>
</protein>
<feature type="transmembrane region" description="Helical" evidence="1">
    <location>
        <begin position="180"/>
        <end position="199"/>
    </location>
</feature>
<organism evidence="2 3">
    <name type="scientific">Mucor circinelloides f. lusitanicus</name>
    <name type="common">Mucor racemosus var. lusitanicus</name>
    <dbReference type="NCBI Taxonomy" id="29924"/>
    <lineage>
        <taxon>Eukaryota</taxon>
        <taxon>Fungi</taxon>
        <taxon>Fungi incertae sedis</taxon>
        <taxon>Mucoromycota</taxon>
        <taxon>Mucoromycotina</taxon>
        <taxon>Mucoromycetes</taxon>
        <taxon>Mucorales</taxon>
        <taxon>Mucorineae</taxon>
        <taxon>Mucoraceae</taxon>
        <taxon>Mucor</taxon>
    </lineage>
</organism>